<dbReference type="Gene3D" id="1.25.40.10">
    <property type="entry name" value="Tetratricopeptide repeat domain"/>
    <property type="match status" value="1"/>
</dbReference>
<evidence type="ECO:0000313" key="5">
    <source>
        <dbReference type="Proteomes" id="UP001470230"/>
    </source>
</evidence>
<keyword evidence="3" id="KW-0653">Protein transport</keyword>
<evidence type="ECO:0000256" key="2">
    <source>
        <dbReference type="ARBA" id="ARBA00022448"/>
    </source>
</evidence>
<dbReference type="SUPFAM" id="SSF48452">
    <property type="entry name" value="TPR-like"/>
    <property type="match status" value="1"/>
</dbReference>
<evidence type="ECO:0000256" key="1">
    <source>
        <dbReference type="ARBA" id="ARBA00010050"/>
    </source>
</evidence>
<gene>
    <name evidence="4" type="ORF">M9Y10_009582</name>
</gene>
<accession>A0ABR2INX1</accession>
<dbReference type="EMBL" id="JAPFFF010000015">
    <property type="protein sequence ID" value="KAK8866616.1"/>
    <property type="molecule type" value="Genomic_DNA"/>
</dbReference>
<reference evidence="4 5" key="1">
    <citation type="submission" date="2024-04" db="EMBL/GenBank/DDBJ databases">
        <title>Tritrichomonas musculus Genome.</title>
        <authorList>
            <person name="Alves-Ferreira E."/>
            <person name="Grigg M."/>
            <person name="Lorenzi H."/>
            <person name="Galac M."/>
        </authorList>
    </citation>
    <scope>NUCLEOTIDE SEQUENCE [LARGE SCALE GENOMIC DNA]</scope>
    <source>
        <strain evidence="4 5">EAF2021</strain>
    </source>
</reference>
<protein>
    <recommendedName>
        <fullName evidence="6">Alpha-soluble NSF attachment protein</fullName>
    </recommendedName>
</protein>
<dbReference type="InterPro" id="IPR000744">
    <property type="entry name" value="NSF_attach"/>
</dbReference>
<dbReference type="PANTHER" id="PTHR13768">
    <property type="entry name" value="SOLUBLE NSF ATTACHMENT PROTEIN SNAP"/>
    <property type="match status" value="1"/>
</dbReference>
<evidence type="ECO:0008006" key="6">
    <source>
        <dbReference type="Google" id="ProtNLM"/>
    </source>
</evidence>
<comment type="caution">
    <text evidence="4">The sequence shown here is derived from an EMBL/GenBank/DDBJ whole genome shotgun (WGS) entry which is preliminary data.</text>
</comment>
<sequence length="286" mass="32307">MSYSPGDYFAEAERKMIELLPDGSSQKYDDAAALFQKAGNAFSKVRNYSRAGESFRRAVDCMLHASKNEQAAAFAAESGRNYIKASDGEEKSFESFNLALQIYGDLKKTVLADKLTIEAAKLFEGAKKYDRAIHYHDLASQSFKSQNKTQDYLRERKAISSLYITAKKWEEASKNYENIFIEMSHDGNEMNALEFGVRSIACFLAIADTTSARSANERYSTQNRLWAESDESKFVKQLIMTLVAMHLDEAHTNCTQFAEAHHYDFTFKKIVEGVTAKYKSLNEGNA</sequence>
<evidence type="ECO:0000313" key="4">
    <source>
        <dbReference type="EMBL" id="KAK8866616.1"/>
    </source>
</evidence>
<keyword evidence="5" id="KW-1185">Reference proteome</keyword>
<proteinExistence type="inferred from homology"/>
<dbReference type="PANTHER" id="PTHR13768:SF8">
    <property type="entry name" value="ALPHA-SOLUBLE NSF ATTACHMENT PROTEIN"/>
    <property type="match status" value="1"/>
</dbReference>
<dbReference type="InterPro" id="IPR011990">
    <property type="entry name" value="TPR-like_helical_dom_sf"/>
</dbReference>
<evidence type="ECO:0000256" key="3">
    <source>
        <dbReference type="ARBA" id="ARBA00022927"/>
    </source>
</evidence>
<comment type="similarity">
    <text evidence="1">Belongs to the SNAP family.</text>
</comment>
<keyword evidence="2" id="KW-0813">Transport</keyword>
<dbReference type="Pfam" id="PF14938">
    <property type="entry name" value="SNAP"/>
    <property type="match status" value="1"/>
</dbReference>
<name>A0ABR2INX1_9EUKA</name>
<dbReference type="Proteomes" id="UP001470230">
    <property type="component" value="Unassembled WGS sequence"/>
</dbReference>
<organism evidence="4 5">
    <name type="scientific">Tritrichomonas musculus</name>
    <dbReference type="NCBI Taxonomy" id="1915356"/>
    <lineage>
        <taxon>Eukaryota</taxon>
        <taxon>Metamonada</taxon>
        <taxon>Parabasalia</taxon>
        <taxon>Tritrichomonadida</taxon>
        <taxon>Tritrichomonadidae</taxon>
        <taxon>Tritrichomonas</taxon>
    </lineage>
</organism>